<gene>
    <name evidence="2" type="ORF">NFI88_04890</name>
</gene>
<feature type="region of interest" description="Disordered" evidence="1">
    <location>
        <begin position="168"/>
        <end position="207"/>
    </location>
</feature>
<protein>
    <submittedName>
        <fullName evidence="2">Uncharacterized protein</fullName>
    </submittedName>
</protein>
<name>A0ABT1VW56_9PROT</name>
<comment type="caution">
    <text evidence="2">The sequence shown here is derived from an EMBL/GenBank/DDBJ whole genome shotgun (WGS) entry which is preliminary data.</text>
</comment>
<proteinExistence type="predicted"/>
<keyword evidence="3" id="KW-1185">Reference proteome</keyword>
<dbReference type="Proteomes" id="UP001524547">
    <property type="component" value="Unassembled WGS sequence"/>
</dbReference>
<evidence type="ECO:0000313" key="3">
    <source>
        <dbReference type="Proteomes" id="UP001524547"/>
    </source>
</evidence>
<sequence>MGISSIEHAGVEAAGVGAAGSAAAHVGIHEGHEQAFAEVARPLMGETPSTIPPASTTASLRKEIGESASSTDRLKLFQNFRAANPGLEPRRFAHRGPVDGVAQHPVAHHIEFQGEPAVVLHGDEIYKTSNMKFAGFNRKEYGEKPIYILTERTQASAFKGTPQFRDFEAEAAGDGPPLPPRPPAEAPASGAPGGSGPEAGSSVARSSENLGRRAVDFAIRHPVVVAGGIAGTALTIGVPAAVADKPHEANKVDSTMLIGSTSDGSTLPSGFGAGGTVPTPLINNNPLGASLVPPLQGGNIGFGTTSYPASAILDEEADRF</sequence>
<evidence type="ECO:0000313" key="2">
    <source>
        <dbReference type="EMBL" id="MCQ8240177.1"/>
    </source>
</evidence>
<dbReference type="EMBL" id="JAMZEJ010000003">
    <property type="protein sequence ID" value="MCQ8240177.1"/>
    <property type="molecule type" value="Genomic_DNA"/>
</dbReference>
<dbReference type="RefSeq" id="WP_422918926.1">
    <property type="nucleotide sequence ID" value="NZ_JAMZEJ010000003.1"/>
</dbReference>
<accession>A0ABT1VW56</accession>
<reference evidence="2 3" key="1">
    <citation type="submission" date="2022-06" db="EMBL/GenBank/DDBJ databases">
        <title>Rhizosaccharibacter gen. nov. sp. nov. KSS12, endophytic bacteria isolated from sugarcane.</title>
        <authorList>
            <person name="Pitiwittayakul N."/>
        </authorList>
    </citation>
    <scope>NUCLEOTIDE SEQUENCE [LARGE SCALE GENOMIC DNA]</scope>
    <source>
        <strain evidence="2 3">KSS12</strain>
    </source>
</reference>
<evidence type="ECO:0000256" key="1">
    <source>
        <dbReference type="SAM" id="MobiDB-lite"/>
    </source>
</evidence>
<feature type="compositionally biased region" description="Pro residues" evidence="1">
    <location>
        <begin position="176"/>
        <end position="185"/>
    </location>
</feature>
<organism evidence="2 3">
    <name type="scientific">Rhizosaccharibacter radicis</name>
    <dbReference type="NCBI Taxonomy" id="2782605"/>
    <lineage>
        <taxon>Bacteria</taxon>
        <taxon>Pseudomonadati</taxon>
        <taxon>Pseudomonadota</taxon>
        <taxon>Alphaproteobacteria</taxon>
        <taxon>Acetobacterales</taxon>
        <taxon>Acetobacteraceae</taxon>
        <taxon>Rhizosaccharibacter</taxon>
    </lineage>
</organism>